<comment type="subunit">
    <text evidence="4 7">Homotetramer.</text>
</comment>
<evidence type="ECO:0000256" key="7">
    <source>
        <dbReference type="RuleBase" id="RU361270"/>
    </source>
</evidence>
<dbReference type="PANTHER" id="PTHR10395">
    <property type="entry name" value="URICASE AND TRANSTHYRETIN-RELATED"/>
    <property type="match status" value="1"/>
</dbReference>
<evidence type="ECO:0000256" key="5">
    <source>
        <dbReference type="ARBA" id="ARBA00022631"/>
    </source>
</evidence>
<comment type="catalytic activity">
    <reaction evidence="1 7">
        <text>5-hydroxyisourate + H2O = 5-hydroxy-2-oxo-4-ureido-2,5-dihydro-1H-imidazole-5-carboxylate + H(+)</text>
        <dbReference type="Rhea" id="RHEA:23736"/>
        <dbReference type="ChEBI" id="CHEBI:15377"/>
        <dbReference type="ChEBI" id="CHEBI:15378"/>
        <dbReference type="ChEBI" id="CHEBI:18072"/>
        <dbReference type="ChEBI" id="CHEBI:58639"/>
        <dbReference type="EC" id="3.5.2.17"/>
    </reaction>
</comment>
<protein>
    <recommendedName>
        <fullName evidence="7">5-hydroxyisourate hydrolase</fullName>
        <shortName evidence="7">HIU hydrolase</shortName>
        <shortName evidence="7">HIUHase</shortName>
        <ecNumber evidence="7">3.5.2.17</ecNumber>
    </recommendedName>
</protein>
<dbReference type="Pfam" id="PF00576">
    <property type="entry name" value="Transthyretin"/>
    <property type="match status" value="1"/>
</dbReference>
<name>A0ABQ5URL5_9HYPH</name>
<dbReference type="PRINTS" id="PR00189">
    <property type="entry name" value="TRNSTHYRETIN"/>
</dbReference>
<evidence type="ECO:0000256" key="6">
    <source>
        <dbReference type="ARBA" id="ARBA00022801"/>
    </source>
</evidence>
<organism evidence="9 10">
    <name type="scientific">Maritalea porphyrae</name>
    <dbReference type="NCBI Taxonomy" id="880732"/>
    <lineage>
        <taxon>Bacteria</taxon>
        <taxon>Pseudomonadati</taxon>
        <taxon>Pseudomonadota</taxon>
        <taxon>Alphaproteobacteria</taxon>
        <taxon>Hyphomicrobiales</taxon>
        <taxon>Devosiaceae</taxon>
        <taxon>Maritalea</taxon>
    </lineage>
</organism>
<dbReference type="RefSeq" id="WP_284362867.1">
    <property type="nucleotide sequence ID" value="NZ_BSNI01000002.1"/>
</dbReference>
<dbReference type="InterPro" id="IPR014306">
    <property type="entry name" value="Hydroxyisourate_hydrolase"/>
</dbReference>
<gene>
    <name evidence="9" type="ORF">GCM10007879_12650</name>
</gene>
<sequence>MTNPNTTGKLTTHVLDTARGCPAAGMKIELFDLETGNTEPLVSTQTNDDGRCDAPMRDATNLRKGRYELRFHVSNYFAAQGTVLENGQFLDVVPIQFVVADETAHYHVPLLVSPYGFSTYRGS</sequence>
<evidence type="ECO:0000256" key="2">
    <source>
        <dbReference type="ARBA" id="ARBA00002704"/>
    </source>
</evidence>
<feature type="domain" description="Transthyretin/hydroxyisourate hydrolase" evidence="8">
    <location>
        <begin position="10"/>
        <end position="122"/>
    </location>
</feature>
<dbReference type="PROSITE" id="PS00768">
    <property type="entry name" value="TRANSTHYRETIN_1"/>
    <property type="match status" value="1"/>
</dbReference>
<dbReference type="EMBL" id="BSNI01000002">
    <property type="protein sequence ID" value="GLQ17016.1"/>
    <property type="molecule type" value="Genomic_DNA"/>
</dbReference>
<dbReference type="InterPro" id="IPR023419">
    <property type="entry name" value="Transthyretin_CS"/>
</dbReference>
<keyword evidence="10" id="KW-1185">Reference proteome</keyword>
<reference evidence="9" key="2">
    <citation type="submission" date="2023-01" db="EMBL/GenBank/DDBJ databases">
        <title>Draft genome sequence of Maritalea porphyrae strain NBRC 107169.</title>
        <authorList>
            <person name="Sun Q."/>
            <person name="Mori K."/>
        </authorList>
    </citation>
    <scope>NUCLEOTIDE SEQUENCE</scope>
    <source>
        <strain evidence="9">NBRC 107169</strain>
    </source>
</reference>
<comment type="similarity">
    <text evidence="3 7">Belongs to the transthyretin family. 5-hydroxyisourate hydrolase subfamily.</text>
</comment>
<accession>A0ABQ5URL5</accession>
<dbReference type="InterPro" id="IPR023416">
    <property type="entry name" value="Transthyretin/HIU_hydrolase_d"/>
</dbReference>
<reference evidence="9" key="1">
    <citation type="journal article" date="2014" name="Int. J. Syst. Evol. Microbiol.">
        <title>Complete genome of a new Firmicutes species belonging to the dominant human colonic microbiota ('Ruminococcus bicirculans') reveals two chromosomes and a selective capacity to utilize plant glucans.</title>
        <authorList>
            <consortium name="NISC Comparative Sequencing Program"/>
            <person name="Wegmann U."/>
            <person name="Louis P."/>
            <person name="Goesmann A."/>
            <person name="Henrissat B."/>
            <person name="Duncan S.H."/>
            <person name="Flint H.J."/>
        </authorList>
    </citation>
    <scope>NUCLEOTIDE SEQUENCE</scope>
    <source>
        <strain evidence="9">NBRC 107169</strain>
    </source>
</reference>
<dbReference type="PANTHER" id="PTHR10395:SF7">
    <property type="entry name" value="5-HYDROXYISOURATE HYDROLASE"/>
    <property type="match status" value="1"/>
</dbReference>
<proteinExistence type="inferred from homology"/>
<dbReference type="PROSITE" id="PS00769">
    <property type="entry name" value="TRANSTHYRETIN_2"/>
    <property type="match status" value="1"/>
</dbReference>
<evidence type="ECO:0000256" key="3">
    <source>
        <dbReference type="ARBA" id="ARBA00009850"/>
    </source>
</evidence>
<evidence type="ECO:0000313" key="9">
    <source>
        <dbReference type="EMBL" id="GLQ17016.1"/>
    </source>
</evidence>
<dbReference type="NCBIfam" id="TIGR02962">
    <property type="entry name" value="hdxy_isourate"/>
    <property type="match status" value="1"/>
</dbReference>
<comment type="caution">
    <text evidence="9">The sequence shown here is derived from an EMBL/GenBank/DDBJ whole genome shotgun (WGS) entry which is preliminary data.</text>
</comment>
<evidence type="ECO:0000256" key="4">
    <source>
        <dbReference type="ARBA" id="ARBA00011881"/>
    </source>
</evidence>
<dbReference type="InterPro" id="IPR036817">
    <property type="entry name" value="Transthyretin/HIU_hydrolase_sf"/>
</dbReference>
<dbReference type="Gene3D" id="2.60.40.180">
    <property type="entry name" value="Transthyretin/hydroxyisourate hydrolase domain"/>
    <property type="match status" value="1"/>
</dbReference>
<dbReference type="CDD" id="cd05822">
    <property type="entry name" value="TLP_HIUase"/>
    <property type="match status" value="1"/>
</dbReference>
<dbReference type="GO" id="GO:0016787">
    <property type="term" value="F:hydrolase activity"/>
    <property type="evidence" value="ECO:0007669"/>
    <property type="project" value="UniProtKB-KW"/>
</dbReference>
<dbReference type="InterPro" id="IPR000895">
    <property type="entry name" value="Transthyretin/HIU_hydrolase"/>
</dbReference>
<keyword evidence="5 7" id="KW-0659">Purine metabolism</keyword>
<dbReference type="EC" id="3.5.2.17" evidence="7"/>
<dbReference type="InterPro" id="IPR023418">
    <property type="entry name" value="Thyroxine_BS"/>
</dbReference>
<evidence type="ECO:0000313" key="10">
    <source>
        <dbReference type="Proteomes" id="UP001161405"/>
    </source>
</evidence>
<keyword evidence="6 7" id="KW-0378">Hydrolase</keyword>
<dbReference type="SUPFAM" id="SSF49472">
    <property type="entry name" value="Transthyretin (synonym: prealbumin)"/>
    <property type="match status" value="1"/>
</dbReference>
<dbReference type="Proteomes" id="UP001161405">
    <property type="component" value="Unassembled WGS sequence"/>
</dbReference>
<comment type="function">
    <text evidence="2">Catalyzes the hydrolysis of 5-hydroxyisourate (HIU) to 2-oxo-4-hydroxy-4-carboxy-5-ureidoimidazoline (OHCU).</text>
</comment>
<evidence type="ECO:0000256" key="1">
    <source>
        <dbReference type="ARBA" id="ARBA00001043"/>
    </source>
</evidence>
<evidence type="ECO:0000259" key="8">
    <source>
        <dbReference type="Pfam" id="PF00576"/>
    </source>
</evidence>